<dbReference type="AlphaFoldDB" id="A0A3P6F7K4"/>
<dbReference type="PANTHER" id="PTHR10687:SF56">
    <property type="entry name" value="SECRETORY CARRIER-ASSOCIATED MEMBRANE PROTEIN 2"/>
    <property type="match status" value="1"/>
</dbReference>
<proteinExistence type="inferred from homology"/>
<dbReference type="PANTHER" id="PTHR10687">
    <property type="entry name" value="SECRETORY CARRIER-ASSOCIATED MEMBRANE PROTEIN SCAMP"/>
    <property type="match status" value="1"/>
</dbReference>
<dbReference type="GO" id="GO:0030658">
    <property type="term" value="C:transport vesicle membrane"/>
    <property type="evidence" value="ECO:0007669"/>
    <property type="project" value="UniProtKB-SubCell"/>
</dbReference>
<evidence type="ECO:0000256" key="1">
    <source>
        <dbReference type="ARBA" id="ARBA00004003"/>
    </source>
</evidence>
<evidence type="ECO:0000313" key="10">
    <source>
        <dbReference type="EMBL" id="VDD53637.1"/>
    </source>
</evidence>
<feature type="region of interest" description="Disordered" evidence="9">
    <location>
        <begin position="1"/>
        <end position="45"/>
    </location>
</feature>
<dbReference type="InterPro" id="IPR007273">
    <property type="entry name" value="SCAMP"/>
</dbReference>
<dbReference type="GO" id="GO:0032588">
    <property type="term" value="C:trans-Golgi network membrane"/>
    <property type="evidence" value="ECO:0007669"/>
    <property type="project" value="TreeGrafter"/>
</dbReference>
<evidence type="ECO:0000256" key="5">
    <source>
        <dbReference type="ARBA" id="ARBA00023136"/>
    </source>
</evidence>
<comment type="caution">
    <text evidence="7">Lacks conserved residue(s) required for the propagation of feature annotation.</text>
</comment>
<keyword evidence="5 7" id="KW-0472">Membrane</keyword>
<name>A0A3P6F7K4_BRAOL</name>
<dbReference type="EMBL" id="LR031879">
    <property type="protein sequence ID" value="VDD53637.1"/>
    <property type="molecule type" value="Genomic_DNA"/>
</dbReference>
<reference evidence="10" key="1">
    <citation type="submission" date="2018-11" db="EMBL/GenBank/DDBJ databases">
        <authorList>
            <consortium name="Genoscope - CEA"/>
            <person name="William W."/>
        </authorList>
    </citation>
    <scope>NUCLEOTIDE SEQUENCE</scope>
</reference>
<dbReference type="GO" id="GO:0055038">
    <property type="term" value="C:recycling endosome membrane"/>
    <property type="evidence" value="ECO:0007669"/>
    <property type="project" value="TreeGrafter"/>
</dbReference>
<keyword evidence="7" id="KW-1003">Cell membrane</keyword>
<evidence type="ECO:0000256" key="8">
    <source>
        <dbReference type="SAM" id="Coils"/>
    </source>
</evidence>
<keyword evidence="8" id="KW-0175">Coiled coil</keyword>
<evidence type="ECO:0000256" key="3">
    <source>
        <dbReference type="ARBA" id="ARBA00022692"/>
    </source>
</evidence>
<sequence>MARHDPNPFADEEINPFANYTNVPPANNSYLKPLPPEPYDRGATVDIPLDSGKDLRAREMELQAKENELKRKEQELKRREDAIARTGVVIEEKNWPEFFPLIHNDIPNEIPLHLQKIQYVAFTTLLGLVGCLLWNFVAVTVAWIKGEGPTIWLMSIIYFIAGVPGGLRLMVSSSLPSYPN</sequence>
<dbReference type="GO" id="GO:0005886">
    <property type="term" value="C:plasma membrane"/>
    <property type="evidence" value="ECO:0007669"/>
    <property type="project" value="UniProtKB-SubCell"/>
</dbReference>
<dbReference type="GO" id="GO:0015031">
    <property type="term" value="P:protein transport"/>
    <property type="evidence" value="ECO:0007669"/>
    <property type="project" value="InterPro"/>
</dbReference>
<keyword evidence="4 7" id="KW-1133">Transmembrane helix</keyword>
<organism evidence="10">
    <name type="scientific">Brassica oleracea</name>
    <name type="common">Wild cabbage</name>
    <dbReference type="NCBI Taxonomy" id="3712"/>
    <lineage>
        <taxon>Eukaryota</taxon>
        <taxon>Viridiplantae</taxon>
        <taxon>Streptophyta</taxon>
        <taxon>Embryophyta</taxon>
        <taxon>Tracheophyta</taxon>
        <taxon>Spermatophyta</taxon>
        <taxon>Magnoliopsida</taxon>
        <taxon>eudicotyledons</taxon>
        <taxon>Gunneridae</taxon>
        <taxon>Pentapetalae</taxon>
        <taxon>rosids</taxon>
        <taxon>malvids</taxon>
        <taxon>Brassicales</taxon>
        <taxon>Brassicaceae</taxon>
        <taxon>Brassiceae</taxon>
        <taxon>Brassica</taxon>
    </lineage>
</organism>
<comment type="function">
    <text evidence="1 7">Probably involved in membrane trafficking.</text>
</comment>
<dbReference type="Pfam" id="PF04144">
    <property type="entry name" value="SCAMP"/>
    <property type="match status" value="1"/>
</dbReference>
<evidence type="ECO:0000256" key="9">
    <source>
        <dbReference type="SAM" id="MobiDB-lite"/>
    </source>
</evidence>
<evidence type="ECO:0000256" key="2">
    <source>
        <dbReference type="ARBA" id="ARBA00010482"/>
    </source>
</evidence>
<keyword evidence="7" id="KW-0813">Transport</keyword>
<accession>A0A3P6F7K4</accession>
<evidence type="ECO:0000256" key="7">
    <source>
        <dbReference type="RuleBase" id="RU363122"/>
    </source>
</evidence>
<comment type="subcellular location">
    <subcellularLocation>
        <location evidence="7">Cell membrane</location>
        <topology evidence="7">Multi-pass membrane protein</topology>
    </subcellularLocation>
    <subcellularLocation>
        <location evidence="7">Cytoplasmic vesicle</location>
        <location evidence="7">Secretory vesicle membrane</location>
        <topology evidence="7">Multi-pass membrane protein</topology>
    </subcellularLocation>
</comment>
<evidence type="ECO:0000256" key="4">
    <source>
        <dbReference type="ARBA" id="ARBA00022989"/>
    </source>
</evidence>
<comment type="similarity">
    <text evidence="2 7">Belongs to the SCAMP family.</text>
</comment>
<feature type="transmembrane region" description="Helical" evidence="7">
    <location>
        <begin position="150"/>
        <end position="171"/>
    </location>
</feature>
<evidence type="ECO:0000256" key="6">
    <source>
        <dbReference type="ARBA" id="ARBA00023329"/>
    </source>
</evidence>
<keyword evidence="3 7" id="KW-0812">Transmembrane</keyword>
<protein>
    <recommendedName>
        <fullName evidence="7">Secretory carrier-associated membrane protein</fullName>
        <shortName evidence="7">Secretory carrier membrane protein</shortName>
    </recommendedName>
</protein>
<gene>
    <name evidence="10" type="ORF">BOLC8T46866H</name>
</gene>
<feature type="transmembrane region" description="Helical" evidence="7">
    <location>
        <begin position="119"/>
        <end position="144"/>
    </location>
</feature>
<feature type="compositionally biased region" description="Polar residues" evidence="9">
    <location>
        <begin position="18"/>
        <end position="30"/>
    </location>
</feature>
<keyword evidence="6 7" id="KW-0968">Cytoplasmic vesicle</keyword>
<feature type="coiled-coil region" evidence="8">
    <location>
        <begin position="52"/>
        <end position="82"/>
    </location>
</feature>